<accession>A0A2S4UG03</accession>
<dbReference type="AlphaFoldDB" id="A0A2S4UG03"/>
<protein>
    <submittedName>
        <fullName evidence="1">Uncharacterized protein</fullName>
    </submittedName>
</protein>
<gene>
    <name evidence="1" type="ORF">PSHT_15254</name>
</gene>
<keyword evidence="2" id="KW-1185">Reference proteome</keyword>
<sequence length="196" mass="21717">MEQTLVRKMPPSGSSCKSLGMTCETDAITMPGSKQGGWLLVRKIPKPGGRPLQCAIAIISNRSSCRDVQFYKDHNYQRALTWSAVVTSMSHLDTDFSSVVAIECINEPLSDSILPHWSIDWRSVHRHLQASLTPGLEQYYSDFVTITRVVEFTIGVKCEADLRKSIQRLSHSKNALAALQAAIPLIVTYAGKGKVR</sequence>
<dbReference type="VEuPathDB" id="FungiDB:PSTT_04370"/>
<evidence type="ECO:0000313" key="1">
    <source>
        <dbReference type="EMBL" id="POV96243.1"/>
    </source>
</evidence>
<evidence type="ECO:0000313" key="2">
    <source>
        <dbReference type="Proteomes" id="UP000238274"/>
    </source>
</evidence>
<proteinExistence type="predicted"/>
<dbReference type="EMBL" id="PKSM01000377">
    <property type="protein sequence ID" value="POV96243.1"/>
    <property type="molecule type" value="Genomic_DNA"/>
</dbReference>
<dbReference type="OrthoDB" id="1887033at2759"/>
<dbReference type="VEuPathDB" id="FungiDB:PSHT_15254"/>
<dbReference type="Proteomes" id="UP000238274">
    <property type="component" value="Unassembled WGS sequence"/>
</dbReference>
<reference evidence="2" key="3">
    <citation type="journal article" date="2018" name="Mol. Plant Microbe Interact.">
        <title>Genome sequence resources for the wheat stripe rust pathogen (Puccinia striiformis f. sp. tritici) and the barley stripe rust pathogen (Puccinia striiformis f. sp. hordei).</title>
        <authorList>
            <person name="Xia C."/>
            <person name="Wang M."/>
            <person name="Yin C."/>
            <person name="Cornejo O.E."/>
            <person name="Hulbert S.H."/>
            <person name="Chen X."/>
        </authorList>
    </citation>
    <scope>NUCLEOTIDE SEQUENCE [LARGE SCALE GENOMIC DNA]</scope>
    <source>
        <strain evidence="2">93TX-2</strain>
    </source>
</reference>
<reference evidence="1 2" key="1">
    <citation type="submission" date="2017-12" db="EMBL/GenBank/DDBJ databases">
        <title>Gene loss provides genomic basis for host adaptation in cereal stripe rust fungi.</title>
        <authorList>
            <person name="Xia C."/>
        </authorList>
    </citation>
    <scope>NUCLEOTIDE SEQUENCE [LARGE SCALE GENOMIC DNA]</scope>
    <source>
        <strain evidence="1 2">93TX-2</strain>
    </source>
</reference>
<organism evidence="1 2">
    <name type="scientific">Puccinia striiformis</name>
    <dbReference type="NCBI Taxonomy" id="27350"/>
    <lineage>
        <taxon>Eukaryota</taxon>
        <taxon>Fungi</taxon>
        <taxon>Dikarya</taxon>
        <taxon>Basidiomycota</taxon>
        <taxon>Pucciniomycotina</taxon>
        <taxon>Pucciniomycetes</taxon>
        <taxon>Pucciniales</taxon>
        <taxon>Pucciniaceae</taxon>
        <taxon>Puccinia</taxon>
    </lineage>
</organism>
<name>A0A2S4UG03_9BASI</name>
<comment type="caution">
    <text evidence="1">The sequence shown here is derived from an EMBL/GenBank/DDBJ whole genome shotgun (WGS) entry which is preliminary data.</text>
</comment>
<reference evidence="2" key="2">
    <citation type="journal article" date="2018" name="BMC Genomics">
        <title>Genomic insights into host adaptation between the wheat stripe rust pathogen (Puccinia striiformis f. sp. tritici) and the barley stripe rust pathogen (Puccinia striiformis f. sp. hordei).</title>
        <authorList>
            <person name="Xia C."/>
            <person name="Wang M."/>
            <person name="Yin C."/>
            <person name="Cornejo O.E."/>
            <person name="Hulbert S.H."/>
            <person name="Chen X."/>
        </authorList>
    </citation>
    <scope>NUCLEOTIDE SEQUENCE [LARGE SCALE GENOMIC DNA]</scope>
    <source>
        <strain evidence="2">93TX-2</strain>
    </source>
</reference>